<dbReference type="RefSeq" id="XP_042562613.1">
    <property type="nucleotide sequence ID" value="XM_042706679.1"/>
</dbReference>
<dbReference type="GeneID" id="122131957"/>
<dbReference type="KEGG" id="char:122131957"/>
<feature type="compositionally biased region" description="Polar residues" evidence="1">
    <location>
        <begin position="379"/>
        <end position="397"/>
    </location>
</feature>
<sequence>MATLDRQLPSLDTFMCKPWSIFTDATESLYSDSALIAENQGKHFLNKKEVMKLNREDMHLFGQFPTHDEFLLVVCNVCEQVIKPQGFLTHYERRHGSPSGSRAPLVPMKPKESVSHSGLEALPFRVPRDYPHSRFSKAPLAVYPPKGARAKACVSLPVVSLEKMPCFGRAEGSNIKVSSSSAAPSTSSFPYSSSSSSAASSQSPAASLKSSLASHKPQEKFVNGRGPATPRSTTPPSAPDGRRSPSRSPLDKRPTPSPSAQDRRPSASPSPSSLDRRPSASPSPSSLDRRPSAPPSPLERKHQNGTKGTRNKRVSGRIFDPNKHCGVLDPETKRPCTRSLTCKTHSLTHRRAVPGRKKNFDILLAEHKGRAKEKEVGQKQDTQTGGQPTQSHDTTPSGPAHCPNGKTTSTLRLRLANTHIHRSVGSRGAVMLNSTPVPAADPVPRWQRAAAESRLSSDEGETEASEDLEKPACHYSPRHPDPMSCCAFNSRLMGRGHYVFDRRWDKIRLVLHSMVEKHVNSQMWKKVPLAAESFASNSPSLSDSSSSGSGVLSSPLFASPAVPLSLEGVSVVSYSTAFPHNGGGIFCIRDPDPPTPASSSSSLSSAKLPRTKPAKSPRAQSEGPGTKRRKASVGSTPRKNGNGYHPPPPPPPTPQGSSIISNGTATLCIKSKSPGRIGQGLKDSGRYASGGQVGAGSSLPGDHALSTHSPALFGAMAMDCRKRKSSGSGEKPEKVTKTAGLDGIFRKSGLSLLAPLPESPHNPHLRQPKVHH</sequence>
<keyword evidence="3" id="KW-1185">Reference proteome</keyword>
<feature type="region of interest" description="Disordered" evidence="1">
    <location>
        <begin position="172"/>
        <end position="337"/>
    </location>
</feature>
<name>A0A8M1KJT7_CLUHA</name>
<dbReference type="PROSITE" id="PS51505">
    <property type="entry name" value="SCA7"/>
    <property type="match status" value="1"/>
</dbReference>
<feature type="compositionally biased region" description="Low complexity" evidence="1">
    <location>
        <begin position="266"/>
        <end position="286"/>
    </location>
</feature>
<gene>
    <name evidence="4" type="primary">atxn7l1</name>
</gene>
<feature type="compositionally biased region" description="Basic residues" evidence="1">
    <location>
        <begin position="763"/>
        <end position="772"/>
    </location>
</feature>
<dbReference type="PANTHER" id="PTHR15117">
    <property type="entry name" value="ATAXIN 7 RELATED"/>
    <property type="match status" value="1"/>
</dbReference>
<feature type="compositionally biased region" description="Low complexity" evidence="1">
    <location>
        <begin position="224"/>
        <end position="235"/>
    </location>
</feature>
<dbReference type="InterPro" id="IPR013243">
    <property type="entry name" value="SCA7_dom"/>
</dbReference>
<feature type="compositionally biased region" description="Low complexity" evidence="1">
    <location>
        <begin position="178"/>
        <end position="214"/>
    </location>
</feature>
<feature type="domain" description="SCA7" evidence="2">
    <location>
        <begin position="312"/>
        <end position="379"/>
    </location>
</feature>
<evidence type="ECO:0000313" key="3">
    <source>
        <dbReference type="Proteomes" id="UP000515152"/>
    </source>
</evidence>
<feature type="compositionally biased region" description="Low complexity" evidence="1">
    <location>
        <begin position="597"/>
        <end position="608"/>
    </location>
</feature>
<proteinExistence type="predicted"/>
<evidence type="ECO:0000313" key="4">
    <source>
        <dbReference type="RefSeq" id="XP_042562613.1"/>
    </source>
</evidence>
<dbReference type="InterPro" id="IPR052237">
    <property type="entry name" value="Ataxin-7-like_regulator"/>
</dbReference>
<feature type="compositionally biased region" description="Polar residues" evidence="1">
    <location>
        <begin position="655"/>
        <end position="665"/>
    </location>
</feature>
<feature type="region of interest" description="Disordered" evidence="1">
    <location>
        <begin position="589"/>
        <end position="706"/>
    </location>
</feature>
<evidence type="ECO:0000259" key="2">
    <source>
        <dbReference type="PROSITE" id="PS51505"/>
    </source>
</evidence>
<accession>A0A8M1KJT7</accession>
<protein>
    <submittedName>
        <fullName evidence="4">Ataxin-7-like protein 1 isoform X1</fullName>
    </submittedName>
</protein>
<dbReference type="PANTHER" id="PTHR15117:SF9">
    <property type="entry name" value="ATAXIN-7-LIKE PROTEIN 1"/>
    <property type="match status" value="1"/>
</dbReference>
<organism evidence="3 4">
    <name type="scientific">Clupea harengus</name>
    <name type="common">Atlantic herring</name>
    <dbReference type="NCBI Taxonomy" id="7950"/>
    <lineage>
        <taxon>Eukaryota</taxon>
        <taxon>Metazoa</taxon>
        <taxon>Chordata</taxon>
        <taxon>Craniata</taxon>
        <taxon>Vertebrata</taxon>
        <taxon>Euteleostomi</taxon>
        <taxon>Actinopterygii</taxon>
        <taxon>Neopterygii</taxon>
        <taxon>Teleostei</taxon>
        <taxon>Clupei</taxon>
        <taxon>Clupeiformes</taxon>
        <taxon>Clupeoidei</taxon>
        <taxon>Clupeidae</taxon>
        <taxon>Clupea</taxon>
    </lineage>
</organism>
<dbReference type="Pfam" id="PF08313">
    <property type="entry name" value="SCA7"/>
    <property type="match status" value="1"/>
</dbReference>
<feature type="region of interest" description="Disordered" evidence="1">
    <location>
        <begin position="427"/>
        <end position="475"/>
    </location>
</feature>
<dbReference type="OrthoDB" id="21678at2759"/>
<feature type="compositionally biased region" description="Basic and acidic residues" evidence="1">
    <location>
        <begin position="358"/>
        <end position="378"/>
    </location>
</feature>
<dbReference type="CTD" id="222255"/>
<feature type="region of interest" description="Disordered" evidence="1">
    <location>
        <begin position="350"/>
        <end position="407"/>
    </location>
</feature>
<dbReference type="AlphaFoldDB" id="A0A8M1KJT7"/>
<dbReference type="Proteomes" id="UP000515152">
    <property type="component" value="Unplaced"/>
</dbReference>
<feature type="region of interest" description="Disordered" evidence="1">
    <location>
        <begin position="722"/>
        <end position="772"/>
    </location>
</feature>
<feature type="compositionally biased region" description="Pro residues" evidence="1">
    <location>
        <begin position="645"/>
        <end position="654"/>
    </location>
</feature>
<reference evidence="4" key="1">
    <citation type="submission" date="2025-08" db="UniProtKB">
        <authorList>
            <consortium name="RefSeq"/>
        </authorList>
    </citation>
    <scope>IDENTIFICATION</scope>
</reference>
<evidence type="ECO:0000256" key="1">
    <source>
        <dbReference type="SAM" id="MobiDB-lite"/>
    </source>
</evidence>